<gene>
    <name evidence="1" type="ORF">VCR31J2_2490001</name>
</gene>
<protein>
    <submittedName>
        <fullName evidence="1">Uncharacterized protein</fullName>
    </submittedName>
</protein>
<comment type="caution">
    <text evidence="1">The sequence shown here is derived from an EMBL/GenBank/DDBJ whole genome shotgun (WGS) entry which is preliminary data.</text>
</comment>
<dbReference type="Proteomes" id="UP000041625">
    <property type="component" value="Unassembled WGS sequence"/>
</dbReference>
<dbReference type="AlphaFoldDB" id="A0AA86WX05"/>
<reference evidence="1 2" key="1">
    <citation type="submission" date="2014-06" db="EMBL/GenBank/DDBJ databases">
        <authorList>
            <person name="Le Roux F."/>
        </authorList>
    </citation>
    <scope>NUCLEOTIDE SEQUENCE [LARGE SCALE GENOMIC DNA]</scope>
    <source>
        <strain evidence="1 2">J2-31</strain>
    </source>
</reference>
<sequence>MIGATTLSDNSQTLDVAVNDIQSDI</sequence>
<accession>A0AA86WX05</accession>
<evidence type="ECO:0000313" key="1">
    <source>
        <dbReference type="EMBL" id="CDT98047.1"/>
    </source>
</evidence>
<evidence type="ECO:0000313" key="2">
    <source>
        <dbReference type="Proteomes" id="UP000041625"/>
    </source>
</evidence>
<dbReference type="EMBL" id="CCKJ01000167">
    <property type="protein sequence ID" value="CDT98047.1"/>
    <property type="molecule type" value="Genomic_DNA"/>
</dbReference>
<name>A0AA86WX05_9VIBR</name>
<keyword evidence="2" id="KW-1185">Reference proteome</keyword>
<organism evidence="1 2">
    <name type="scientific">Vibrio coralliirubri</name>
    <dbReference type="NCBI Taxonomy" id="1516159"/>
    <lineage>
        <taxon>Bacteria</taxon>
        <taxon>Pseudomonadati</taxon>
        <taxon>Pseudomonadota</taxon>
        <taxon>Gammaproteobacteria</taxon>
        <taxon>Vibrionales</taxon>
        <taxon>Vibrionaceae</taxon>
        <taxon>Vibrio</taxon>
    </lineage>
</organism>
<proteinExistence type="predicted"/>